<accession>X1EJK5</accession>
<dbReference type="Gene3D" id="2.60.120.200">
    <property type="match status" value="1"/>
</dbReference>
<name>X1EJK5_9ZZZZ</name>
<sequence>MTVFYDDIDVNRDILLDLPFREGIGAITQDVARPHHPVTLINAPTWTPLVSELMTLNFDGEDQYLECPGADCADLDFTTENFSIWGWFNWTLNDPDQIIIGRYEVDVSGWELYLTRWGGLDYM</sequence>
<dbReference type="EMBL" id="BART01030459">
    <property type="protein sequence ID" value="GAH17309.1"/>
    <property type="molecule type" value="Genomic_DNA"/>
</dbReference>
<organism evidence="1">
    <name type="scientific">marine sediment metagenome</name>
    <dbReference type="NCBI Taxonomy" id="412755"/>
    <lineage>
        <taxon>unclassified sequences</taxon>
        <taxon>metagenomes</taxon>
        <taxon>ecological metagenomes</taxon>
    </lineage>
</organism>
<dbReference type="SUPFAM" id="SSF49899">
    <property type="entry name" value="Concanavalin A-like lectins/glucanases"/>
    <property type="match status" value="1"/>
</dbReference>
<dbReference type="AlphaFoldDB" id="X1EJK5"/>
<protein>
    <submittedName>
        <fullName evidence="1">Uncharacterized protein</fullName>
    </submittedName>
</protein>
<evidence type="ECO:0000313" key="1">
    <source>
        <dbReference type="EMBL" id="GAH17309.1"/>
    </source>
</evidence>
<comment type="caution">
    <text evidence="1">The sequence shown here is derived from an EMBL/GenBank/DDBJ whole genome shotgun (WGS) entry which is preliminary data.</text>
</comment>
<proteinExistence type="predicted"/>
<gene>
    <name evidence="1" type="ORF">S01H4_53184</name>
</gene>
<reference evidence="1" key="1">
    <citation type="journal article" date="2014" name="Front. Microbiol.">
        <title>High frequency of phylogenetically diverse reductive dehalogenase-homologous genes in deep subseafloor sedimentary metagenomes.</title>
        <authorList>
            <person name="Kawai M."/>
            <person name="Futagami T."/>
            <person name="Toyoda A."/>
            <person name="Takaki Y."/>
            <person name="Nishi S."/>
            <person name="Hori S."/>
            <person name="Arai W."/>
            <person name="Tsubouchi T."/>
            <person name="Morono Y."/>
            <person name="Uchiyama I."/>
            <person name="Ito T."/>
            <person name="Fujiyama A."/>
            <person name="Inagaki F."/>
            <person name="Takami H."/>
        </authorList>
    </citation>
    <scope>NUCLEOTIDE SEQUENCE</scope>
    <source>
        <strain evidence="1">Expedition CK06-06</strain>
    </source>
</reference>
<dbReference type="InterPro" id="IPR013320">
    <property type="entry name" value="ConA-like_dom_sf"/>
</dbReference>
<feature type="non-terminal residue" evidence="1">
    <location>
        <position position="123"/>
    </location>
</feature>